<sequence length="250" mass="27938">MRTFRGAAWCARGCAAVCACIALVVVAAVCTAEGFDDKGIERHARNDLEDNLIPELSRVVRNSSWQARGVGVPAVRESRSRSKRRPSVKAGKVKKKFGWGDFHSNIKTVKMTMLVTGKVVDNGNGTFSVFFRQNCTGQGNVSVILVPPGTAVEFHPGLRDRPRELGQSRPFNCHVEYEKVDRAKKTSLCSHDPSKICYQEQTQSRVSWLCAPPFKIICIYITFTSADYRLVQKVCPDYNYHNDIPYHPLG</sequence>
<evidence type="ECO:0000256" key="3">
    <source>
        <dbReference type="ARBA" id="ARBA00022525"/>
    </source>
</evidence>
<accession>A0A8C4NIS4</accession>
<comment type="subcellular location">
    <subcellularLocation>
        <location evidence="1">Secreted</location>
    </subcellularLocation>
</comment>
<dbReference type="GO" id="GO:0005102">
    <property type="term" value="F:signaling receptor binding"/>
    <property type="evidence" value="ECO:0007669"/>
    <property type="project" value="TreeGrafter"/>
</dbReference>
<dbReference type="Proteomes" id="UP000694388">
    <property type="component" value="Unplaced"/>
</dbReference>
<dbReference type="AlphaFoldDB" id="A0A8C4NIS4"/>
<keyword evidence="4" id="KW-0732">Signal</keyword>
<dbReference type="Ensembl" id="ENSEBUT00000007820.1">
    <property type="protein sequence ID" value="ENSEBUP00000007340.1"/>
    <property type="gene ID" value="ENSEBUG00000004799.1"/>
</dbReference>
<evidence type="ECO:0000256" key="1">
    <source>
        <dbReference type="ARBA" id="ARBA00004613"/>
    </source>
</evidence>
<dbReference type="GO" id="GO:0005576">
    <property type="term" value="C:extracellular region"/>
    <property type="evidence" value="ECO:0007669"/>
    <property type="project" value="UniProtKB-SubCell"/>
</dbReference>
<dbReference type="OMA" id="LTQCCFI"/>
<reference evidence="5" key="2">
    <citation type="submission" date="2025-09" db="UniProtKB">
        <authorList>
            <consortium name="Ensembl"/>
        </authorList>
    </citation>
    <scope>IDENTIFICATION</scope>
</reference>
<comment type="similarity">
    <text evidence="2">Belongs to the neurexophilin family.</text>
</comment>
<dbReference type="Pfam" id="PF06312">
    <property type="entry name" value="Neurexophilin"/>
    <property type="match status" value="1"/>
</dbReference>
<keyword evidence="3" id="KW-0964">Secreted</keyword>
<evidence type="ECO:0000256" key="2">
    <source>
        <dbReference type="ARBA" id="ARBA00008118"/>
    </source>
</evidence>
<feature type="chain" id="PRO_5034647148" evidence="4">
    <location>
        <begin position="35"/>
        <end position="250"/>
    </location>
</feature>
<dbReference type="InterPro" id="IPR026845">
    <property type="entry name" value="NXPH/NXPE"/>
</dbReference>
<reference evidence="5" key="1">
    <citation type="submission" date="2025-08" db="UniProtKB">
        <authorList>
            <consortium name="Ensembl"/>
        </authorList>
    </citation>
    <scope>IDENTIFICATION</scope>
</reference>
<dbReference type="GeneTree" id="ENSGT00950000182883"/>
<keyword evidence="6" id="KW-1185">Reference proteome</keyword>
<protein>
    <submittedName>
        <fullName evidence="5">Neurexophilin 1</fullName>
    </submittedName>
</protein>
<dbReference type="PANTHER" id="PTHR17103">
    <property type="entry name" value="NEUREXOPHILIN"/>
    <property type="match status" value="1"/>
</dbReference>
<proteinExistence type="inferred from homology"/>
<dbReference type="InterPro" id="IPR010450">
    <property type="entry name" value="Nxph"/>
</dbReference>
<evidence type="ECO:0000313" key="5">
    <source>
        <dbReference type="Ensembl" id="ENSEBUP00000007340.1"/>
    </source>
</evidence>
<evidence type="ECO:0000313" key="6">
    <source>
        <dbReference type="Proteomes" id="UP000694388"/>
    </source>
</evidence>
<evidence type="ECO:0000256" key="4">
    <source>
        <dbReference type="SAM" id="SignalP"/>
    </source>
</evidence>
<feature type="signal peptide" evidence="4">
    <location>
        <begin position="1"/>
        <end position="34"/>
    </location>
</feature>
<name>A0A8C4NIS4_EPTBU</name>
<organism evidence="5 6">
    <name type="scientific">Eptatretus burgeri</name>
    <name type="common">Inshore hagfish</name>
    <dbReference type="NCBI Taxonomy" id="7764"/>
    <lineage>
        <taxon>Eukaryota</taxon>
        <taxon>Metazoa</taxon>
        <taxon>Chordata</taxon>
        <taxon>Craniata</taxon>
        <taxon>Vertebrata</taxon>
        <taxon>Cyclostomata</taxon>
        <taxon>Myxini</taxon>
        <taxon>Myxiniformes</taxon>
        <taxon>Myxinidae</taxon>
        <taxon>Eptatretinae</taxon>
        <taxon>Eptatretus</taxon>
    </lineage>
</organism>